<keyword evidence="2" id="KW-1003">Cell membrane</keyword>
<feature type="transmembrane region" description="Helical" evidence="8">
    <location>
        <begin position="15"/>
        <end position="35"/>
    </location>
</feature>
<evidence type="ECO:0000256" key="7">
    <source>
        <dbReference type="SAM" id="Coils"/>
    </source>
</evidence>
<dbReference type="Pfam" id="PF00672">
    <property type="entry name" value="HAMP"/>
    <property type="match status" value="1"/>
</dbReference>
<keyword evidence="6 8" id="KW-0472">Membrane</keyword>
<accession>A0A172THN6</accession>
<sequence length="585" mass="67083">MFTKWFKNQTIQNKILFSQIVLVIVPLSVVALLNYMQSSRVIEDKAVEQFYTISQLANQQLDQYIEEISKLADNITESPIISDRLRQGYVPYYKFTEKEIREENKVREFLIGMYKLKPGISSIRLYGDNGIQDYYHPELIWKTEMKVSEEEWYRKTREANGKWIISGIRQEKQFGTLFDKPSLHPEAVVTFSRLLKDRVTFKPVGMLAINLRIEQLESMFGAIDSNHQLLILDEHNKPIINSKEAVQTKGKAYLKVSTKSPLTGWTSVYMASKADLFKESKHIRNLIIGFTALLTLLALVLAQFLARGIVKPLRVLRVKMKELAKGDFNIAIPPESQDEVGELTQRFNKMTGRMKDLVEEVRAQEAKRAEVELAALQARINPHFMYNTLNGIRSVAMMEGNKHVGELISSFVYLLQFSSKNKESFITVLKELELLRYYVELMKMRNDEFDFVLDVDPRMTEYLVFPFMFQPLVENAIFHGLGPSKRRGELVIQLRTDGAMNTAAIRDNGIGMEPHILEGLLQPPVAGDGEDEELFEKIGMLNVQDRLRLQFGSQAELKVSSVKGSGTEVRVSWPVLTRERGHSDA</sequence>
<dbReference type="EMBL" id="CP011388">
    <property type="protein sequence ID" value="ANE46551.1"/>
    <property type="molecule type" value="Genomic_DNA"/>
</dbReference>
<dbReference type="Gene3D" id="3.30.565.10">
    <property type="entry name" value="Histidine kinase-like ATPase, C-terminal domain"/>
    <property type="match status" value="1"/>
</dbReference>
<keyword evidence="4" id="KW-0808">Transferase</keyword>
<keyword evidence="8" id="KW-0812">Transmembrane</keyword>
<dbReference type="AlphaFoldDB" id="A0A172THN6"/>
<evidence type="ECO:0000256" key="1">
    <source>
        <dbReference type="ARBA" id="ARBA00004651"/>
    </source>
</evidence>
<dbReference type="SMART" id="SM00304">
    <property type="entry name" value="HAMP"/>
    <property type="match status" value="1"/>
</dbReference>
<proteinExistence type="predicted"/>
<feature type="domain" description="HAMP" evidence="9">
    <location>
        <begin position="307"/>
        <end position="359"/>
    </location>
</feature>
<dbReference type="STRING" id="1178515.SY83_09980"/>
<evidence type="ECO:0000256" key="3">
    <source>
        <dbReference type="ARBA" id="ARBA00022553"/>
    </source>
</evidence>
<keyword evidence="8" id="KW-1133">Transmembrane helix</keyword>
<evidence type="ECO:0000256" key="5">
    <source>
        <dbReference type="ARBA" id="ARBA00022777"/>
    </source>
</evidence>
<reference evidence="10 11" key="1">
    <citation type="submission" date="2015-01" db="EMBL/GenBank/DDBJ databases">
        <title>Paenibacillus swuensis/DY6/whole genome sequencing.</title>
        <authorList>
            <person name="Kim M.K."/>
            <person name="Srinivasan S."/>
            <person name="Lee J.-J."/>
        </authorList>
    </citation>
    <scope>NUCLEOTIDE SEQUENCE [LARGE SCALE GENOMIC DNA]</scope>
    <source>
        <strain evidence="10 11">DY6</strain>
    </source>
</reference>
<keyword evidence="5" id="KW-0418">Kinase</keyword>
<comment type="subcellular location">
    <subcellularLocation>
        <location evidence="1">Cell membrane</location>
        <topology evidence="1">Multi-pass membrane protein</topology>
    </subcellularLocation>
</comment>
<dbReference type="Pfam" id="PF02518">
    <property type="entry name" value="HATPase_c"/>
    <property type="match status" value="1"/>
</dbReference>
<evidence type="ECO:0000256" key="6">
    <source>
        <dbReference type="ARBA" id="ARBA00023136"/>
    </source>
</evidence>
<dbReference type="SUPFAM" id="SSF55874">
    <property type="entry name" value="ATPase domain of HSP90 chaperone/DNA topoisomerase II/histidine kinase"/>
    <property type="match status" value="1"/>
</dbReference>
<feature type="coiled-coil region" evidence="7">
    <location>
        <begin position="347"/>
        <end position="374"/>
    </location>
</feature>
<dbReference type="GO" id="GO:0005886">
    <property type="term" value="C:plasma membrane"/>
    <property type="evidence" value="ECO:0007669"/>
    <property type="project" value="UniProtKB-SubCell"/>
</dbReference>
<dbReference type="Proteomes" id="UP000076927">
    <property type="component" value="Chromosome"/>
</dbReference>
<evidence type="ECO:0000256" key="4">
    <source>
        <dbReference type="ARBA" id="ARBA00022679"/>
    </source>
</evidence>
<dbReference type="InterPro" id="IPR003660">
    <property type="entry name" value="HAMP_dom"/>
</dbReference>
<dbReference type="KEGG" id="pswu:SY83_09980"/>
<dbReference type="SUPFAM" id="SSF158472">
    <property type="entry name" value="HAMP domain-like"/>
    <property type="match status" value="1"/>
</dbReference>
<dbReference type="PANTHER" id="PTHR34220">
    <property type="entry name" value="SENSOR HISTIDINE KINASE YPDA"/>
    <property type="match status" value="1"/>
</dbReference>
<evidence type="ECO:0000313" key="10">
    <source>
        <dbReference type="EMBL" id="ANE46551.1"/>
    </source>
</evidence>
<dbReference type="InterPro" id="IPR003594">
    <property type="entry name" value="HATPase_dom"/>
</dbReference>
<dbReference type="InterPro" id="IPR036890">
    <property type="entry name" value="HATPase_C_sf"/>
</dbReference>
<gene>
    <name evidence="10" type="ORF">SY83_09980</name>
</gene>
<dbReference type="RefSeq" id="WP_068606108.1">
    <property type="nucleotide sequence ID" value="NZ_CP011388.1"/>
</dbReference>
<keyword evidence="3" id="KW-0597">Phosphoprotein</keyword>
<evidence type="ECO:0000256" key="2">
    <source>
        <dbReference type="ARBA" id="ARBA00022475"/>
    </source>
</evidence>
<evidence type="ECO:0000259" key="9">
    <source>
        <dbReference type="PROSITE" id="PS50885"/>
    </source>
</evidence>
<dbReference type="PROSITE" id="PS50885">
    <property type="entry name" value="HAMP"/>
    <property type="match status" value="1"/>
</dbReference>
<organism evidence="10 11">
    <name type="scientific">Paenibacillus swuensis</name>
    <dbReference type="NCBI Taxonomy" id="1178515"/>
    <lineage>
        <taxon>Bacteria</taxon>
        <taxon>Bacillati</taxon>
        <taxon>Bacillota</taxon>
        <taxon>Bacilli</taxon>
        <taxon>Bacillales</taxon>
        <taxon>Paenibacillaceae</taxon>
        <taxon>Paenibacillus</taxon>
    </lineage>
</organism>
<dbReference type="PATRIC" id="fig|1178515.4.peg.1999"/>
<evidence type="ECO:0000256" key="8">
    <source>
        <dbReference type="SAM" id="Phobius"/>
    </source>
</evidence>
<dbReference type="OrthoDB" id="9776552at2"/>
<evidence type="ECO:0000313" key="11">
    <source>
        <dbReference type="Proteomes" id="UP000076927"/>
    </source>
</evidence>
<feature type="transmembrane region" description="Helical" evidence="8">
    <location>
        <begin position="286"/>
        <end position="306"/>
    </location>
</feature>
<dbReference type="PANTHER" id="PTHR34220:SF7">
    <property type="entry name" value="SENSOR HISTIDINE KINASE YPDA"/>
    <property type="match status" value="1"/>
</dbReference>
<protein>
    <recommendedName>
        <fullName evidence="9">HAMP domain-containing protein</fullName>
    </recommendedName>
</protein>
<name>A0A172THN6_9BACL</name>
<dbReference type="GO" id="GO:0000155">
    <property type="term" value="F:phosphorelay sensor kinase activity"/>
    <property type="evidence" value="ECO:0007669"/>
    <property type="project" value="InterPro"/>
</dbReference>
<keyword evidence="11" id="KW-1185">Reference proteome</keyword>
<dbReference type="InterPro" id="IPR050640">
    <property type="entry name" value="Bact_2-comp_sensor_kinase"/>
</dbReference>
<dbReference type="Gene3D" id="6.10.340.10">
    <property type="match status" value="1"/>
</dbReference>
<dbReference type="CDD" id="cd06225">
    <property type="entry name" value="HAMP"/>
    <property type="match status" value="1"/>
</dbReference>
<keyword evidence="7" id="KW-0175">Coiled coil</keyword>
<dbReference type="Pfam" id="PF06580">
    <property type="entry name" value="His_kinase"/>
    <property type="match status" value="1"/>
</dbReference>
<dbReference type="InterPro" id="IPR010559">
    <property type="entry name" value="Sig_transdc_His_kin_internal"/>
</dbReference>